<dbReference type="SUPFAM" id="SSF48452">
    <property type="entry name" value="TPR-like"/>
    <property type="match status" value="3"/>
</dbReference>
<dbReference type="PROSITE" id="PS50005">
    <property type="entry name" value="TPR"/>
    <property type="match status" value="2"/>
</dbReference>
<dbReference type="EMBL" id="FMYP01000019">
    <property type="protein sequence ID" value="SDC14994.1"/>
    <property type="molecule type" value="Genomic_DNA"/>
</dbReference>
<name>A0A1G6J804_9BACT</name>
<feature type="repeat" description="TPR" evidence="1">
    <location>
        <begin position="81"/>
        <end position="114"/>
    </location>
</feature>
<organism evidence="5 6">
    <name type="scientific">Williamwhitmania taraxaci</name>
    <dbReference type="NCBI Taxonomy" id="1640674"/>
    <lineage>
        <taxon>Bacteria</taxon>
        <taxon>Pseudomonadati</taxon>
        <taxon>Bacteroidota</taxon>
        <taxon>Bacteroidia</taxon>
        <taxon>Bacteroidales</taxon>
        <taxon>Williamwhitmaniaceae</taxon>
        <taxon>Williamwhitmania</taxon>
    </lineage>
</organism>
<feature type="signal peptide" evidence="3">
    <location>
        <begin position="1"/>
        <end position="23"/>
    </location>
</feature>
<accession>A0A1G6J804</accession>
<keyword evidence="2" id="KW-0812">Transmembrane</keyword>
<sequence length="850" mass="96830">MCKFFLKSIPLLFLLLATHLVGAQDIRVDSLKSLLKTAKDKQRLEILNEIVPELSNSDEAYNYAKEASSLARKFDLPEAEVKALNNLGFIYNDKGNADEAFKSFRKALELAKSTGYFKGEMESLLNIGKMYSIQNNIEQAEKSAREVLAKSQKNNDQSLIADAFHELGQYSFDRGNLDQATLMWKSAYSIRIKLGDAGKISRTANVLGDIYYQRGKYDSSKAYYTQNLTIQQKLNNTFQIAIALYNIGNCDAKHGDYQVAIKSFQDASKYFEIIKEHDGIANCLFSIGTVYENQLQSEMSIENNKVNFNKALEYYNNALKIFRDTDNKKGVANSMMAIANIYTRIAYSEYTSRFMASWEDSILRIPAREIEKKFVKGKDFYKQALDISKAIGDTQNEMVVFLNLAQIAVYERQYNRAIEYNTNALKTSQALGLTYQVAVAHNGLGDVNYRKGNYVEAIASYKRGLKLALKSGHRELTRSIYQRLFQVYEKTGDAQEALNYHKLFVVVKDSIFSDASQKTLLLMQTRFETEKKEQSIKQLNTETELQNSVIQRQKWMIFTFIVGFLIILVFVILLFKLYHKIKSNNVQLNEKNDLISHQKQEITDSIRYASRIQTSVLPPLERFDKLLPESFVLFLPRDIVSGDFYWITSTDSKIIVVAADCTGHGVPGAFMSMLGVSFLDEIVTKEGVCASNCILDKLRENIKRTLSQTGKQDEQKDGMDIALCVIDKELGTVDFSGAYNPLYLIREGELQEFKGNKMPIGIHITDNEPFKCTSMNYKPGDTFFIFSDGYGDQFGGDQGRKFMSKPFKRLLTDIAILPAAEQRQRLYDAHIEWKGNHDQVDDILVIGFRL</sequence>
<dbReference type="Proteomes" id="UP000199452">
    <property type="component" value="Unassembled WGS sequence"/>
</dbReference>
<evidence type="ECO:0000256" key="1">
    <source>
        <dbReference type="PROSITE-ProRule" id="PRU00339"/>
    </source>
</evidence>
<keyword evidence="2" id="KW-1133">Transmembrane helix</keyword>
<keyword evidence="6" id="KW-1185">Reference proteome</keyword>
<dbReference type="Pfam" id="PF13374">
    <property type="entry name" value="TPR_10"/>
    <property type="match status" value="1"/>
</dbReference>
<feature type="transmembrane region" description="Helical" evidence="2">
    <location>
        <begin position="555"/>
        <end position="575"/>
    </location>
</feature>
<dbReference type="Pfam" id="PF07228">
    <property type="entry name" value="SpoIIE"/>
    <property type="match status" value="1"/>
</dbReference>
<evidence type="ECO:0000259" key="4">
    <source>
        <dbReference type="SMART" id="SM00331"/>
    </source>
</evidence>
<dbReference type="OrthoDB" id="9763484at2"/>
<dbReference type="Pfam" id="PF13424">
    <property type="entry name" value="TPR_12"/>
    <property type="match status" value="2"/>
</dbReference>
<dbReference type="SMART" id="SM00331">
    <property type="entry name" value="PP2C_SIG"/>
    <property type="match status" value="1"/>
</dbReference>
<proteinExistence type="predicted"/>
<keyword evidence="2" id="KW-0472">Membrane</keyword>
<reference evidence="5 6" key="1">
    <citation type="submission" date="2016-09" db="EMBL/GenBank/DDBJ databases">
        <authorList>
            <person name="Capua I."/>
            <person name="De Benedictis P."/>
            <person name="Joannis T."/>
            <person name="Lombin L.H."/>
            <person name="Cattoli G."/>
        </authorList>
    </citation>
    <scope>NUCLEOTIDE SEQUENCE [LARGE SCALE GENOMIC DNA]</scope>
    <source>
        <strain evidence="5 6">A7P-90m</strain>
    </source>
</reference>
<feature type="chain" id="PRO_5011449092" evidence="3">
    <location>
        <begin position="24"/>
        <end position="850"/>
    </location>
</feature>
<feature type="domain" description="PPM-type phosphatase" evidence="4">
    <location>
        <begin position="629"/>
        <end position="850"/>
    </location>
</feature>
<dbReference type="InterPro" id="IPR001932">
    <property type="entry name" value="PPM-type_phosphatase-like_dom"/>
</dbReference>
<dbReference type="Gene3D" id="3.60.40.10">
    <property type="entry name" value="PPM-type phosphatase domain"/>
    <property type="match status" value="1"/>
</dbReference>
<evidence type="ECO:0000256" key="2">
    <source>
        <dbReference type="SAM" id="Phobius"/>
    </source>
</evidence>
<dbReference type="RefSeq" id="WP_092437235.1">
    <property type="nucleotide sequence ID" value="NZ_FMYP01000019.1"/>
</dbReference>
<dbReference type="AlphaFoldDB" id="A0A1G6J804"/>
<evidence type="ECO:0000313" key="5">
    <source>
        <dbReference type="EMBL" id="SDC14994.1"/>
    </source>
</evidence>
<dbReference type="PROSITE" id="PS50293">
    <property type="entry name" value="TPR_REGION"/>
    <property type="match status" value="1"/>
</dbReference>
<dbReference type="InterPro" id="IPR036457">
    <property type="entry name" value="PPM-type-like_dom_sf"/>
</dbReference>
<dbReference type="SMART" id="SM00028">
    <property type="entry name" value="TPR"/>
    <property type="match status" value="8"/>
</dbReference>
<keyword evidence="3" id="KW-0732">Signal</keyword>
<evidence type="ECO:0000256" key="3">
    <source>
        <dbReference type="SAM" id="SignalP"/>
    </source>
</evidence>
<feature type="repeat" description="TPR" evidence="1">
    <location>
        <begin position="438"/>
        <end position="471"/>
    </location>
</feature>
<evidence type="ECO:0000313" key="6">
    <source>
        <dbReference type="Proteomes" id="UP000199452"/>
    </source>
</evidence>
<keyword evidence="1" id="KW-0802">TPR repeat</keyword>
<dbReference type="PANTHER" id="PTHR10098">
    <property type="entry name" value="RAPSYN-RELATED"/>
    <property type="match status" value="1"/>
</dbReference>
<dbReference type="InterPro" id="IPR011990">
    <property type="entry name" value="TPR-like_helical_dom_sf"/>
</dbReference>
<gene>
    <name evidence="5" type="ORF">SAMN05216323_10198</name>
</gene>
<dbReference type="InterPro" id="IPR019734">
    <property type="entry name" value="TPR_rpt"/>
</dbReference>
<dbReference type="STRING" id="1640674.SAMN05216323_10198"/>
<dbReference type="Gene3D" id="1.25.40.10">
    <property type="entry name" value="Tetratricopeptide repeat domain"/>
    <property type="match status" value="3"/>
</dbReference>
<protein>
    <submittedName>
        <fullName evidence="5">Serine phosphatase RsbU, regulator of sigma subunit</fullName>
    </submittedName>
</protein>